<accession>A0A1H5DG49</accession>
<sequence length="504" mass="54136">MSDASLATAKANPATTLGDSPGITLLQALAQHVLAFDKRQLTKGAIAQARTCILDAIGVTLAGYPEPCTQILLKTPGVATAPGPSLVFGSARRTSALDAALINGTASHALDFDDFSGIMGGHHSVPLVSTLLALAEERGGTGLDIVAAYVIGVEVEIRLARAVNFHHYDKGWHPTATLGVFGAAAAACHLMKLDHSKTTMALCIAASLASGLKANFGTMTKPLHIGQCCRNGLLAALLAEGGFDAATDAFEHAQGFLNVFNGPGTFDTAKLFENWGQPWEIEAKSIGLKQFPCCGSTHPAINMALNLRREEKIDAADIARIEVMPHGRRLRHTNTPHPQTSLEAKFSVQYVVARALRYGVLRLKDFEGDAHFDPEIVRLLNLTTASPHPDMADDAEEQWGAEVIVALKDGRRLARRIDNLVGRGGDNPMSSSELWDKFSDCAARSLPREQIAPLFERLETFEKITEVAQVTRLLEVSELHKAPAKKVVFAPRGAQEAPETTWVP</sequence>
<gene>
    <name evidence="4" type="ORF">SAMN05444171_5128</name>
</gene>
<dbReference type="InterPro" id="IPR045337">
    <property type="entry name" value="MmgE_PrpD_C"/>
</dbReference>
<proteinExistence type="inferred from homology"/>
<dbReference type="PANTHER" id="PTHR16943">
    <property type="entry name" value="2-METHYLCITRATE DEHYDRATASE-RELATED"/>
    <property type="match status" value="1"/>
</dbReference>
<dbReference type="InterPro" id="IPR036148">
    <property type="entry name" value="MmgE/PrpD_sf"/>
</dbReference>
<dbReference type="InterPro" id="IPR045336">
    <property type="entry name" value="MmgE_PrpD_N"/>
</dbReference>
<dbReference type="InterPro" id="IPR042183">
    <property type="entry name" value="MmgE/PrpD_sf_1"/>
</dbReference>
<protein>
    <submittedName>
        <fullName evidence="4">2-methylcitrate dehydratase PrpD</fullName>
    </submittedName>
</protein>
<evidence type="ECO:0000259" key="2">
    <source>
        <dbReference type="Pfam" id="PF03972"/>
    </source>
</evidence>
<dbReference type="Proteomes" id="UP000183208">
    <property type="component" value="Unassembled WGS sequence"/>
</dbReference>
<dbReference type="EMBL" id="FNTI01000001">
    <property type="protein sequence ID" value="SED77875.1"/>
    <property type="molecule type" value="Genomic_DNA"/>
</dbReference>
<dbReference type="AlphaFoldDB" id="A0A1H5DG49"/>
<dbReference type="InterPro" id="IPR005656">
    <property type="entry name" value="MmgE_PrpD"/>
</dbReference>
<evidence type="ECO:0000259" key="3">
    <source>
        <dbReference type="Pfam" id="PF19305"/>
    </source>
</evidence>
<dbReference type="PANTHER" id="PTHR16943:SF8">
    <property type="entry name" value="2-METHYLCITRATE DEHYDRATASE"/>
    <property type="match status" value="1"/>
</dbReference>
<evidence type="ECO:0000256" key="1">
    <source>
        <dbReference type="ARBA" id="ARBA00006174"/>
    </source>
</evidence>
<evidence type="ECO:0000313" key="5">
    <source>
        <dbReference type="Proteomes" id="UP000183208"/>
    </source>
</evidence>
<dbReference type="GO" id="GO:0016829">
    <property type="term" value="F:lyase activity"/>
    <property type="evidence" value="ECO:0007669"/>
    <property type="project" value="InterPro"/>
</dbReference>
<dbReference type="Pfam" id="PF03972">
    <property type="entry name" value="MmgE_PrpD_N"/>
    <property type="match status" value="1"/>
</dbReference>
<dbReference type="Gene3D" id="1.10.4100.10">
    <property type="entry name" value="2-methylcitrate dehydratase PrpD"/>
    <property type="match status" value="1"/>
</dbReference>
<feature type="domain" description="MmgE/PrpD C-terminal" evidence="3">
    <location>
        <begin position="291"/>
        <end position="450"/>
    </location>
</feature>
<dbReference type="SUPFAM" id="SSF103378">
    <property type="entry name" value="2-methylcitrate dehydratase PrpD"/>
    <property type="match status" value="1"/>
</dbReference>
<reference evidence="4 5" key="1">
    <citation type="submission" date="2016-10" db="EMBL/GenBank/DDBJ databases">
        <authorList>
            <person name="de Groot N.N."/>
        </authorList>
    </citation>
    <scope>NUCLEOTIDE SEQUENCE [LARGE SCALE GENOMIC DNA]</scope>
    <source>
        <strain evidence="4 5">GAS522</strain>
    </source>
</reference>
<dbReference type="Pfam" id="PF19305">
    <property type="entry name" value="MmgE_PrpD_C"/>
    <property type="match status" value="1"/>
</dbReference>
<comment type="similarity">
    <text evidence="1">Belongs to the PrpD family.</text>
</comment>
<dbReference type="Gene3D" id="3.30.1330.120">
    <property type="entry name" value="2-methylcitrate dehydratase PrpD"/>
    <property type="match status" value="1"/>
</dbReference>
<organism evidence="4 5">
    <name type="scientific">Bradyrhizobium lablabi</name>
    <dbReference type="NCBI Taxonomy" id="722472"/>
    <lineage>
        <taxon>Bacteria</taxon>
        <taxon>Pseudomonadati</taxon>
        <taxon>Pseudomonadota</taxon>
        <taxon>Alphaproteobacteria</taxon>
        <taxon>Hyphomicrobiales</taxon>
        <taxon>Nitrobacteraceae</taxon>
        <taxon>Bradyrhizobium</taxon>
    </lineage>
</organism>
<feature type="domain" description="MmgE/PrpD N-terminal" evidence="2">
    <location>
        <begin position="27"/>
        <end position="266"/>
    </location>
</feature>
<evidence type="ECO:0000313" key="4">
    <source>
        <dbReference type="EMBL" id="SED77875.1"/>
    </source>
</evidence>
<dbReference type="InterPro" id="IPR042188">
    <property type="entry name" value="MmgE/PrpD_sf_2"/>
</dbReference>
<dbReference type="RefSeq" id="WP_074825011.1">
    <property type="nucleotide sequence ID" value="NZ_FNTI01000001.1"/>
</dbReference>
<name>A0A1H5DG49_9BRAD</name>
<dbReference type="OrthoDB" id="9795089at2"/>